<dbReference type="Gene3D" id="3.20.20.300">
    <property type="entry name" value="Glycoside hydrolase, family 3, N-terminal domain"/>
    <property type="match status" value="1"/>
</dbReference>
<feature type="transmembrane region" description="Helical" evidence="3">
    <location>
        <begin position="1368"/>
        <end position="1389"/>
    </location>
</feature>
<dbReference type="InterPro" id="IPR050288">
    <property type="entry name" value="Cellulose_deg_GH3"/>
</dbReference>
<dbReference type="EMBL" id="DVHK01000075">
    <property type="protein sequence ID" value="HIR67051.1"/>
    <property type="molecule type" value="Genomic_DNA"/>
</dbReference>
<dbReference type="SUPFAM" id="SSF51445">
    <property type="entry name" value="(Trans)glycosidases"/>
    <property type="match status" value="1"/>
</dbReference>
<dbReference type="Pfam" id="PF00933">
    <property type="entry name" value="Glyco_hydro_3"/>
    <property type="match status" value="1"/>
</dbReference>
<dbReference type="GO" id="GO:0005509">
    <property type="term" value="F:calcium ion binding"/>
    <property type="evidence" value="ECO:0007669"/>
    <property type="project" value="InterPro"/>
</dbReference>
<dbReference type="Gene3D" id="3.40.50.1700">
    <property type="entry name" value="Glycoside hydrolase family 3 C-terminal domain"/>
    <property type="match status" value="1"/>
</dbReference>
<keyword evidence="4" id="KW-0732">Signal</keyword>
<dbReference type="InterPro" id="IPR013783">
    <property type="entry name" value="Ig-like_fold"/>
</dbReference>
<evidence type="ECO:0000256" key="4">
    <source>
        <dbReference type="SAM" id="SignalP"/>
    </source>
</evidence>
<dbReference type="InterPro" id="IPR015919">
    <property type="entry name" value="Cadherin-like_sf"/>
</dbReference>
<dbReference type="InterPro" id="IPR036881">
    <property type="entry name" value="Glyco_hydro_3_C_sf"/>
</dbReference>
<keyword evidence="2" id="KW-0378">Hydrolase</keyword>
<comment type="caution">
    <text evidence="6">The sequence shown here is derived from an EMBL/GenBank/DDBJ whole genome shotgun (WGS) entry which is preliminary data.</text>
</comment>
<dbReference type="InterPro" id="IPR001764">
    <property type="entry name" value="Glyco_hydro_3_N"/>
</dbReference>
<proteinExistence type="inferred from homology"/>
<dbReference type="Pfam" id="PF01915">
    <property type="entry name" value="Glyco_hydro_3_C"/>
    <property type="match status" value="1"/>
</dbReference>
<evidence type="ECO:0000259" key="5">
    <source>
        <dbReference type="SMART" id="SM01217"/>
    </source>
</evidence>
<dbReference type="SUPFAM" id="SSF52279">
    <property type="entry name" value="Beta-D-glucan exohydrolase, C-terminal domain"/>
    <property type="match status" value="1"/>
</dbReference>
<evidence type="ECO:0000313" key="6">
    <source>
        <dbReference type="EMBL" id="HIR67051.1"/>
    </source>
</evidence>
<evidence type="ECO:0000256" key="1">
    <source>
        <dbReference type="ARBA" id="ARBA00005336"/>
    </source>
</evidence>
<keyword evidence="3" id="KW-1133">Transmembrane helix</keyword>
<evidence type="ECO:0000256" key="3">
    <source>
        <dbReference type="SAM" id="Phobius"/>
    </source>
</evidence>
<keyword evidence="3" id="KW-0812">Transmembrane</keyword>
<feature type="chain" id="PRO_5039324189" evidence="4">
    <location>
        <begin position="30"/>
        <end position="1396"/>
    </location>
</feature>
<comment type="similarity">
    <text evidence="1">Belongs to the glycosyl hydrolase 3 family.</text>
</comment>
<evidence type="ECO:0000313" key="7">
    <source>
        <dbReference type="Proteomes" id="UP000823913"/>
    </source>
</evidence>
<dbReference type="GO" id="GO:0004553">
    <property type="term" value="F:hydrolase activity, hydrolyzing O-glycosyl compounds"/>
    <property type="evidence" value="ECO:0007669"/>
    <property type="project" value="InterPro"/>
</dbReference>
<dbReference type="Pfam" id="PF05345">
    <property type="entry name" value="He_PIG"/>
    <property type="match status" value="2"/>
</dbReference>
<dbReference type="PANTHER" id="PTHR42715">
    <property type="entry name" value="BETA-GLUCOSIDASE"/>
    <property type="match status" value="1"/>
</dbReference>
<dbReference type="GO" id="GO:0016020">
    <property type="term" value="C:membrane"/>
    <property type="evidence" value="ECO:0007669"/>
    <property type="project" value="InterPro"/>
</dbReference>
<dbReference type="InterPro" id="IPR002772">
    <property type="entry name" value="Glyco_hydro_3_C"/>
</dbReference>
<dbReference type="InterPro" id="IPR026891">
    <property type="entry name" value="Fn3-like"/>
</dbReference>
<evidence type="ECO:0000256" key="2">
    <source>
        <dbReference type="ARBA" id="ARBA00022801"/>
    </source>
</evidence>
<dbReference type="InterPro" id="IPR017853">
    <property type="entry name" value="GH"/>
</dbReference>
<reference evidence="6" key="2">
    <citation type="journal article" date="2021" name="PeerJ">
        <title>Extensive microbial diversity within the chicken gut microbiome revealed by metagenomics and culture.</title>
        <authorList>
            <person name="Gilroy R."/>
            <person name="Ravi A."/>
            <person name="Getino M."/>
            <person name="Pursley I."/>
            <person name="Horton D.L."/>
            <person name="Alikhan N.F."/>
            <person name="Baker D."/>
            <person name="Gharbi K."/>
            <person name="Hall N."/>
            <person name="Watson M."/>
            <person name="Adriaenssens E.M."/>
            <person name="Foster-Nyarko E."/>
            <person name="Jarju S."/>
            <person name="Secka A."/>
            <person name="Antonio M."/>
            <person name="Oren A."/>
            <person name="Chaudhuri R.R."/>
            <person name="La Ragione R."/>
            <person name="Hildebrand F."/>
            <person name="Pallen M.J."/>
        </authorList>
    </citation>
    <scope>NUCLEOTIDE SEQUENCE</scope>
    <source>
        <strain evidence="6">ChiW16-3235</strain>
    </source>
</reference>
<keyword evidence="3" id="KW-0472">Membrane</keyword>
<dbReference type="Gene3D" id="2.60.40.10">
    <property type="entry name" value="Immunoglobulins"/>
    <property type="match status" value="3"/>
</dbReference>
<protein>
    <submittedName>
        <fullName evidence="6">Ig domain-containing protein</fullName>
    </submittedName>
</protein>
<name>A0A9D1E6E3_9FIRM</name>
<dbReference type="SUPFAM" id="SSF49313">
    <property type="entry name" value="Cadherin-like"/>
    <property type="match status" value="1"/>
</dbReference>
<sequence length="1396" mass="150987">MQKLKKGKRRAASLAAVALAMVMGTSLVASTPFASADESSESSLTKYYTDFNSMEEAKTAAEDLTREIVAEGASLLKNKDNALPMNGSEWVSVFGVRSDNLIGASDSAGAWSDSSSGSDETVADALEHAGFKVNPTLKNFYSLDNSEIGREVTDFSGQVDSSTKLYNDAAFIVLSREGGEGSDASRVTDQTVGEDDEHKALYTDDEGNTYKHYLMLTDEEQELIDYVTSRFNKVIILTNTSNPMEIEELENNPKISAILHIGRPGVGGLKGMTDILTGLSPSGGLVDEWMSDFTTDPTWYNFGDNSQTGDATVGDGAGSNSYMHEDGTVVGSAGDTNLTSYDTEGYHGVDYEEGIYLGYKYYETVYTEIALGNLSYDVASDTLTENATSKGQTDESLNAAEAWWEKYVLYPFGYGLNYTTFSFNAGGIYTDEGCNTALASENLAQLFSSSYNSETGDKTPAEIEKIYVPVTVTNTGDVAGKKTVQAYVSAPYTKGGIEKAAVSLVGFAKTDVLQPGQSQTVVVSINVQDMASWDYDDANGNDVQGCYEMDAGDYTIRLMEDSHYDYKTDVADETDAYDEVTFSLGQTAYLELDDYSHGALENLFSEENGSADGTTEIGDHDYNNIRTDEMMADGESGMTIISRANLVSSFPEAPTTADLTFQSEVLNNIAYWDNFSVTDRQEIDSSTGVEIPGTSEYPASYDSEDDPWYKTYSDIPTSWTQATGVYDEDHLVQNNRTELEFPMYVSQASESPIKFKDMAGVALDDEKWDQFLNQLTWDELCTIIEFGGYSTVDIASVGKLKSEDSDGPNNWDSSHCWASEDMIGATFNTELANKQGTIMGNLGLLLGRNGWYAPGADIHRSPFSGRNNEYYSQDGFHSGTMAAAAIQGVQSKGIVCYVKHCFMNDQETNRGNLFTWADEQTIRENYCKAFQMALQEGGSKAAMTGYGRLGGWSNTNNYNLNTKLYQEQWGTQAYFVTDGYIGWANRTDPDMMVRAGNQMELYTTPFVEYLSGEWDPDYEWTASDGTKHKGMVMLDTDATDDSNQLIASPTQWYCVRQAAKAILYQLADTSAQFNGYSEANPTGGALVSGMQKVSYEASVSVESLLSAGSTATYEITEGSLPAGLELDKNTGAITGTPEAAGTYNFTVEFMIDGWVDKTASYSIVIEEAITINEDSDSLNELKVGEDFYALLESEEFTTENYTEISWGVAPGSSLPAGLTINAETGEITGVPTEAGTFTTTIRLTATQGGGGGDSKDSKNGVQTFDFGNKGGDTTTTTEVDLVLTFVIASSSEQPEEPTYVTSDQVKQMIEEALKGVSGGESISVEEIQSMIDEAIAKVDGGLTEAEVQALIDAAIADIETSGGCSGNIGSTLAVVGASFALAAAVVVIAKSRKKND</sequence>
<dbReference type="SMART" id="SM01217">
    <property type="entry name" value="Fn3_like"/>
    <property type="match status" value="1"/>
</dbReference>
<gene>
    <name evidence="6" type="ORF">IAB94_03255</name>
</gene>
<dbReference type="PANTHER" id="PTHR42715:SF10">
    <property type="entry name" value="BETA-GLUCOSIDASE"/>
    <property type="match status" value="1"/>
</dbReference>
<dbReference type="Proteomes" id="UP000823913">
    <property type="component" value="Unassembled WGS sequence"/>
</dbReference>
<dbReference type="PRINTS" id="PR00133">
    <property type="entry name" value="GLHYDRLASE3"/>
</dbReference>
<organism evidence="6 7">
    <name type="scientific">Candidatus Coproplasma avicola</name>
    <dbReference type="NCBI Taxonomy" id="2840744"/>
    <lineage>
        <taxon>Bacteria</taxon>
        <taxon>Bacillati</taxon>
        <taxon>Bacillota</taxon>
        <taxon>Clostridia</taxon>
        <taxon>Eubacteriales</taxon>
        <taxon>Candidatus Coproplasma</taxon>
    </lineage>
</organism>
<dbReference type="GO" id="GO:0005975">
    <property type="term" value="P:carbohydrate metabolic process"/>
    <property type="evidence" value="ECO:0007669"/>
    <property type="project" value="InterPro"/>
</dbReference>
<dbReference type="Pfam" id="PF14310">
    <property type="entry name" value="Fn3-like"/>
    <property type="match status" value="1"/>
</dbReference>
<accession>A0A9D1E6E3</accession>
<feature type="domain" description="Fibronectin type III-like" evidence="5">
    <location>
        <begin position="482"/>
        <end position="562"/>
    </location>
</feature>
<dbReference type="InterPro" id="IPR036962">
    <property type="entry name" value="Glyco_hydro_3_N_sf"/>
</dbReference>
<feature type="signal peptide" evidence="4">
    <location>
        <begin position="1"/>
        <end position="29"/>
    </location>
</feature>
<reference evidence="6" key="1">
    <citation type="submission" date="2020-10" db="EMBL/GenBank/DDBJ databases">
        <authorList>
            <person name="Gilroy R."/>
        </authorList>
    </citation>
    <scope>NUCLEOTIDE SEQUENCE</scope>
    <source>
        <strain evidence="6">ChiW16-3235</strain>
    </source>
</reference>